<name>A0AAV6X519_9LAMI</name>
<feature type="repeat" description="PPR" evidence="2">
    <location>
        <begin position="142"/>
        <end position="177"/>
    </location>
</feature>
<gene>
    <name evidence="3" type="ORF">BUALT_Bualt10G0077100</name>
</gene>
<evidence type="ECO:0000313" key="3">
    <source>
        <dbReference type="EMBL" id="KAG8375214.1"/>
    </source>
</evidence>
<protein>
    <recommendedName>
        <fullName evidence="5">Pentatricopeptide repeat-containing protein</fullName>
    </recommendedName>
</protein>
<evidence type="ECO:0000313" key="4">
    <source>
        <dbReference type="Proteomes" id="UP000826271"/>
    </source>
</evidence>
<dbReference type="NCBIfam" id="TIGR00756">
    <property type="entry name" value="PPR"/>
    <property type="match status" value="3"/>
</dbReference>
<evidence type="ECO:0008006" key="5">
    <source>
        <dbReference type="Google" id="ProtNLM"/>
    </source>
</evidence>
<accession>A0AAV6X519</accession>
<dbReference type="Pfam" id="PF01535">
    <property type="entry name" value="PPR"/>
    <property type="match status" value="4"/>
</dbReference>
<keyword evidence="4" id="KW-1185">Reference proteome</keyword>
<comment type="caution">
    <text evidence="3">The sequence shown here is derived from an EMBL/GenBank/DDBJ whole genome shotgun (WGS) entry which is preliminary data.</text>
</comment>
<dbReference type="GO" id="GO:0003723">
    <property type="term" value="F:RNA binding"/>
    <property type="evidence" value="ECO:0007669"/>
    <property type="project" value="InterPro"/>
</dbReference>
<dbReference type="Proteomes" id="UP000826271">
    <property type="component" value="Unassembled WGS sequence"/>
</dbReference>
<dbReference type="EMBL" id="WHWC01000010">
    <property type="protein sequence ID" value="KAG8375214.1"/>
    <property type="molecule type" value="Genomic_DNA"/>
</dbReference>
<dbReference type="InterPro" id="IPR002885">
    <property type="entry name" value="PPR_rpt"/>
</dbReference>
<organism evidence="3 4">
    <name type="scientific">Buddleja alternifolia</name>
    <dbReference type="NCBI Taxonomy" id="168488"/>
    <lineage>
        <taxon>Eukaryota</taxon>
        <taxon>Viridiplantae</taxon>
        <taxon>Streptophyta</taxon>
        <taxon>Embryophyta</taxon>
        <taxon>Tracheophyta</taxon>
        <taxon>Spermatophyta</taxon>
        <taxon>Magnoliopsida</taxon>
        <taxon>eudicotyledons</taxon>
        <taxon>Gunneridae</taxon>
        <taxon>Pentapetalae</taxon>
        <taxon>asterids</taxon>
        <taxon>lamiids</taxon>
        <taxon>Lamiales</taxon>
        <taxon>Scrophulariaceae</taxon>
        <taxon>Buddlejeae</taxon>
        <taxon>Buddleja</taxon>
    </lineage>
</organism>
<dbReference type="PANTHER" id="PTHR47926:SF361">
    <property type="entry name" value="PENTACOTRIPEPTIDE-REPEAT REGION OF PRORP DOMAIN-CONTAINING PROTEIN"/>
    <property type="match status" value="1"/>
</dbReference>
<dbReference type="Pfam" id="PF13041">
    <property type="entry name" value="PPR_2"/>
    <property type="match status" value="1"/>
</dbReference>
<evidence type="ECO:0000256" key="2">
    <source>
        <dbReference type="PROSITE-ProRule" id="PRU00708"/>
    </source>
</evidence>
<reference evidence="3" key="1">
    <citation type="submission" date="2019-10" db="EMBL/GenBank/DDBJ databases">
        <authorList>
            <person name="Zhang R."/>
            <person name="Pan Y."/>
            <person name="Wang J."/>
            <person name="Ma R."/>
            <person name="Yu S."/>
        </authorList>
    </citation>
    <scope>NUCLEOTIDE SEQUENCE</scope>
    <source>
        <strain evidence="3">LA-IB0</strain>
        <tissue evidence="3">Leaf</tissue>
    </source>
</reference>
<dbReference type="PROSITE" id="PS51375">
    <property type="entry name" value="PPR"/>
    <property type="match status" value="3"/>
</dbReference>
<keyword evidence="1" id="KW-0677">Repeat</keyword>
<dbReference type="PANTHER" id="PTHR47926">
    <property type="entry name" value="PENTATRICOPEPTIDE REPEAT-CONTAINING PROTEIN"/>
    <property type="match status" value="1"/>
</dbReference>
<dbReference type="InterPro" id="IPR046960">
    <property type="entry name" value="PPR_At4g14850-like_plant"/>
</dbReference>
<dbReference type="AlphaFoldDB" id="A0AAV6X519"/>
<dbReference type="InterPro" id="IPR011990">
    <property type="entry name" value="TPR-like_helical_dom_sf"/>
</dbReference>
<feature type="repeat" description="PPR" evidence="2">
    <location>
        <begin position="76"/>
        <end position="110"/>
    </location>
</feature>
<dbReference type="GO" id="GO:0009451">
    <property type="term" value="P:RNA modification"/>
    <property type="evidence" value="ECO:0007669"/>
    <property type="project" value="InterPro"/>
</dbReference>
<proteinExistence type="predicted"/>
<sequence length="415" mass="46884">MKIIAPHPYAKPALLHVNISHENLHNFSPVRIQFPLHRPLQPIKLKPPQKKSNTKPIITSTSDILHLMDSLKLPIPSDIYTSLIKECTELGDPLKAIELHDHMRKSGIRLNITLRNRLLLMYVSCECSGHARQLFDEMLQRDFNSWAVMIAGCIENGEHSEAIDLFIKMLRDKGFENVGDNQMGFSVSGILVCVLKACICTMDFELGMQVHGWLWKMGYSRNVVLSSFLINFYGKLKCFEGAQSVFEQARSRNTVVWTSRIVNFCSDDNFDGVVSVFKEMGREGVVKNRYTFSTVLKACGKTRDIVFGRQVHANVMKLGLESDGFVQCALVDLYGKCGFLSDATKMFEIGKSKQNSACCNAMLKNFIQHGFCIEAIKILYDMKVARLIPCESVFNEVRLMCGSNVLENKMDGKCL</sequence>
<evidence type="ECO:0000256" key="1">
    <source>
        <dbReference type="ARBA" id="ARBA00022737"/>
    </source>
</evidence>
<feature type="repeat" description="PPR" evidence="2">
    <location>
        <begin position="253"/>
        <end position="287"/>
    </location>
</feature>
<dbReference type="Gene3D" id="1.25.40.10">
    <property type="entry name" value="Tetratricopeptide repeat domain"/>
    <property type="match status" value="3"/>
</dbReference>